<keyword evidence="10 18" id="KW-0833">Ubl conjugation pathway</keyword>
<evidence type="ECO:0000256" key="12">
    <source>
        <dbReference type="ARBA" id="ARBA00022807"/>
    </source>
</evidence>
<dbReference type="GO" id="GO:0004843">
    <property type="term" value="F:cysteine-type deubiquitinase activity"/>
    <property type="evidence" value="ECO:0007669"/>
    <property type="project" value="UniProtKB-UniRule"/>
</dbReference>
<evidence type="ECO:0000313" key="22">
    <source>
        <dbReference type="EMBL" id="NXX42648.1"/>
    </source>
</evidence>
<comment type="caution">
    <text evidence="22">The sequence shown here is derived from an EMBL/GenBank/DDBJ whole genome shotgun (WGS) entry which is preliminary data.</text>
</comment>
<evidence type="ECO:0000256" key="7">
    <source>
        <dbReference type="ARBA" id="ARBA00022670"/>
    </source>
</evidence>
<dbReference type="FunFam" id="3.30.40.10:FF:000147">
    <property type="entry name" value="Ubiquitin carboxyl-terminal hydrolase 16"/>
    <property type="match status" value="1"/>
</dbReference>
<dbReference type="GO" id="GO:0005737">
    <property type="term" value="C:cytoplasm"/>
    <property type="evidence" value="ECO:0007669"/>
    <property type="project" value="UniProtKB-SubCell"/>
</dbReference>
<reference evidence="22" key="1">
    <citation type="submission" date="2020-02" db="EMBL/GenBank/DDBJ databases">
        <title>Bird 10,000 Genomes (B10K) Project - Family phase.</title>
        <authorList>
            <person name="Zhang G."/>
        </authorList>
    </citation>
    <scope>NUCLEOTIDE SEQUENCE</scope>
    <source>
        <strain evidence="22">B10K-DU-002-37</strain>
        <tissue evidence="22">Muscle</tissue>
    </source>
</reference>
<name>A0A852IVB4_9PICI</name>
<feature type="compositionally biased region" description="Low complexity" evidence="19">
    <location>
        <begin position="524"/>
        <end position="534"/>
    </location>
</feature>
<evidence type="ECO:0000313" key="23">
    <source>
        <dbReference type="Proteomes" id="UP000627253"/>
    </source>
</evidence>
<evidence type="ECO:0000256" key="18">
    <source>
        <dbReference type="RuleBase" id="RU366025"/>
    </source>
</evidence>
<evidence type="ECO:0000256" key="6">
    <source>
        <dbReference type="ARBA" id="ARBA00022490"/>
    </source>
</evidence>
<comment type="subunit">
    <text evidence="16">Interacts with ERCC1. The catalytically active form interacts with SPDL1.</text>
</comment>
<protein>
    <recommendedName>
        <fullName evidence="18">Ubiquitin carboxyl-terminal hydrolase</fullName>
        <ecNumber evidence="18">3.4.19.12</ecNumber>
    </recommendedName>
</protein>
<dbReference type="GO" id="GO:0006508">
    <property type="term" value="P:proteolysis"/>
    <property type="evidence" value="ECO:0007669"/>
    <property type="project" value="UniProtKB-KW"/>
</dbReference>
<comment type="subcellular location">
    <subcellularLocation>
        <location evidence="4">Cytoplasm</location>
    </subcellularLocation>
    <subcellularLocation>
        <location evidence="2">Nucleus</location>
    </subcellularLocation>
    <subcellularLocation>
        <location evidence="3">Photoreceptor inner segment</location>
    </subcellularLocation>
</comment>
<evidence type="ECO:0000256" key="9">
    <source>
        <dbReference type="ARBA" id="ARBA00022771"/>
    </source>
</evidence>
<dbReference type="InterPro" id="IPR001394">
    <property type="entry name" value="Peptidase_C19_UCH"/>
</dbReference>
<evidence type="ECO:0000256" key="8">
    <source>
        <dbReference type="ARBA" id="ARBA00022723"/>
    </source>
</evidence>
<accession>A0A852IVB4</accession>
<dbReference type="AlphaFoldDB" id="A0A852IVB4"/>
<dbReference type="GO" id="GO:0008270">
    <property type="term" value="F:zinc ion binding"/>
    <property type="evidence" value="ECO:0007669"/>
    <property type="project" value="UniProtKB-KW"/>
</dbReference>
<gene>
    <name evidence="22" type="primary">Usp45</name>
    <name evidence="22" type="ORF">TRILEU_R02241</name>
</gene>
<dbReference type="FunFam" id="3.90.70.10:FF:000129">
    <property type="entry name" value="Ubiquitinyl hydrolase 1"/>
    <property type="match status" value="1"/>
</dbReference>
<dbReference type="OrthoDB" id="2020758at2759"/>
<dbReference type="PANTHER" id="PTHR21646:SF34">
    <property type="entry name" value="UBIQUITIN CARBOXYL-TERMINAL HYDROLASE 45"/>
    <property type="match status" value="1"/>
</dbReference>
<comment type="catalytic activity">
    <reaction evidence="1 18">
        <text>Thiol-dependent hydrolysis of ester, thioester, amide, peptide and isopeptide bonds formed by the C-terminal Gly of ubiquitin (a 76-residue protein attached to proteins as an intracellular targeting signal).</text>
        <dbReference type="EC" id="3.4.19.12"/>
    </reaction>
</comment>
<dbReference type="EC" id="3.4.19.12" evidence="18"/>
<evidence type="ECO:0000256" key="16">
    <source>
        <dbReference type="ARBA" id="ARBA00064133"/>
    </source>
</evidence>
<evidence type="ECO:0000256" key="19">
    <source>
        <dbReference type="SAM" id="MobiDB-lite"/>
    </source>
</evidence>
<dbReference type="CDD" id="cd02667">
    <property type="entry name" value="Peptidase_C19K"/>
    <property type="match status" value="1"/>
</dbReference>
<keyword evidence="14" id="KW-0539">Nucleus</keyword>
<dbReference type="Proteomes" id="UP000627253">
    <property type="component" value="Unassembled WGS sequence"/>
</dbReference>
<evidence type="ECO:0000259" key="20">
    <source>
        <dbReference type="PROSITE" id="PS50235"/>
    </source>
</evidence>
<evidence type="ECO:0000256" key="5">
    <source>
        <dbReference type="ARBA" id="ARBA00009085"/>
    </source>
</evidence>
<evidence type="ECO:0000256" key="11">
    <source>
        <dbReference type="ARBA" id="ARBA00022801"/>
    </source>
</evidence>
<dbReference type="InterPro" id="IPR013083">
    <property type="entry name" value="Znf_RING/FYVE/PHD"/>
</dbReference>
<dbReference type="EMBL" id="WAAF01007506">
    <property type="protein sequence ID" value="NXX42648.1"/>
    <property type="molecule type" value="Genomic_DNA"/>
</dbReference>
<evidence type="ECO:0000256" key="10">
    <source>
        <dbReference type="ARBA" id="ARBA00022786"/>
    </source>
</evidence>
<dbReference type="GO" id="GO:0001917">
    <property type="term" value="C:photoreceptor inner segment"/>
    <property type="evidence" value="ECO:0007669"/>
    <property type="project" value="UniProtKB-SubCell"/>
</dbReference>
<evidence type="ECO:0000256" key="2">
    <source>
        <dbReference type="ARBA" id="ARBA00004123"/>
    </source>
</evidence>
<dbReference type="InterPro" id="IPR038765">
    <property type="entry name" value="Papain-like_cys_pep_sf"/>
</dbReference>
<keyword evidence="9 17" id="KW-0863">Zinc-finger</keyword>
<feature type="region of interest" description="Disordered" evidence="19">
    <location>
        <begin position="1"/>
        <end position="32"/>
    </location>
</feature>
<feature type="non-terminal residue" evidence="22">
    <location>
        <position position="1"/>
    </location>
</feature>
<dbReference type="SUPFAM" id="SSF57850">
    <property type="entry name" value="RING/U-box"/>
    <property type="match status" value="1"/>
</dbReference>
<dbReference type="Gene3D" id="3.30.40.10">
    <property type="entry name" value="Zinc/RING finger domain, C3HC4 (zinc finger)"/>
    <property type="match status" value="1"/>
</dbReference>
<evidence type="ECO:0000256" key="13">
    <source>
        <dbReference type="ARBA" id="ARBA00022833"/>
    </source>
</evidence>
<sequence length="816" mass="89695">MRVKDPSRANPEKPKRSKRPNRPQDEDSSDDISGLTCQHVSQAVDVHHVKRAVAQSVWAICAECLRERRMSEGEPLAPGDVWLCLKCGSQGCSKNSEGQHSLKHFQTARTEPHCIVISLSTWIIWCYECDEELSTHCNKKVLAQIVDFLQKHGSRAEPSSSKLIRLREDPSEPSEILRGRGSATAASVPVKGINNLGNTCFFNAVMQNLAQTHVLNELMYEMKEKGTKLKICHASDSQLDPLVVNLSSPGPLTSAMFLFLHSMREAGKGPLSPKVLFSQLCQKAPRFKGFQQQDSQELLHYLLDAMRIEETKRIQTGILKAFNNPTTKTADEETRRRVKAYGREGVKMNFIDRIFVGELTSTVMCEECEHISTVKEPFIDLSLPIIEERVAKPVPLGRTGKGKSTQEAAVAQYNCAALTALSSQPKVGKKQAGTKDKNQLNQERWLARKAAAKEGEQSPVIMQERARKLELGGGSGVLYCKDSSADCPAAGSQSEGSEKEGSRSESSFDADSEASESETALKQAASSPASNSSALQVNHISAKTPHSKAGDSSEELISSAMAKLSFCSAIAEEKRLSRGDPTLGLANTSVFAGDRSSLPQNPQNAFQTLSQSYITSSKECSVQSCLYQFTSVELLMGNNKLLCESCTERKQKHQKKTNGTDKKLEGVYTNARKQLLISSVPAVLILHLKRFHQAGLSLRKVNRHVDFPLVLDLAPFCAASCKNVADGGRVLYSLYGIVEHSGSMRGGHYAAYVKVRTPSKKLLEQMNATRNVLGLKESMGAPGGQWVYVSDAHVQMVPESRVLNAQAYLMFYERLL</sequence>
<dbReference type="InterPro" id="IPR001607">
    <property type="entry name" value="Znf_UBP"/>
</dbReference>
<dbReference type="GO" id="GO:0016579">
    <property type="term" value="P:protein deubiquitination"/>
    <property type="evidence" value="ECO:0007669"/>
    <property type="project" value="InterPro"/>
</dbReference>
<keyword evidence="12 18" id="KW-0788">Thiol protease</keyword>
<keyword evidence="13" id="KW-0862">Zinc</keyword>
<evidence type="ECO:0000256" key="1">
    <source>
        <dbReference type="ARBA" id="ARBA00000707"/>
    </source>
</evidence>
<evidence type="ECO:0000259" key="21">
    <source>
        <dbReference type="PROSITE" id="PS50271"/>
    </source>
</evidence>
<dbReference type="PROSITE" id="PS50271">
    <property type="entry name" value="ZF_UBP"/>
    <property type="match status" value="1"/>
</dbReference>
<dbReference type="InterPro" id="IPR028889">
    <property type="entry name" value="USP"/>
</dbReference>
<organism evidence="22 23">
    <name type="scientific">Tricholaema leucomelas</name>
    <name type="common">pied barbet</name>
    <dbReference type="NCBI Taxonomy" id="240729"/>
    <lineage>
        <taxon>Eukaryota</taxon>
        <taxon>Metazoa</taxon>
        <taxon>Chordata</taxon>
        <taxon>Craniata</taxon>
        <taxon>Vertebrata</taxon>
        <taxon>Euteleostomi</taxon>
        <taxon>Archelosauria</taxon>
        <taxon>Archosauria</taxon>
        <taxon>Dinosauria</taxon>
        <taxon>Saurischia</taxon>
        <taxon>Theropoda</taxon>
        <taxon>Coelurosauria</taxon>
        <taxon>Aves</taxon>
        <taxon>Neognathae</taxon>
        <taxon>Neoaves</taxon>
        <taxon>Telluraves</taxon>
        <taxon>Coraciimorphae</taxon>
        <taxon>Piciformes</taxon>
        <taxon>Lybiidae</taxon>
        <taxon>Tricholaema lacrymosa</taxon>
    </lineage>
</organism>
<evidence type="ECO:0000256" key="17">
    <source>
        <dbReference type="PROSITE-ProRule" id="PRU00502"/>
    </source>
</evidence>
<dbReference type="PROSITE" id="PS00973">
    <property type="entry name" value="USP_2"/>
    <property type="match status" value="1"/>
</dbReference>
<dbReference type="SUPFAM" id="SSF54001">
    <property type="entry name" value="Cysteine proteinases"/>
    <property type="match status" value="1"/>
</dbReference>
<comment type="similarity">
    <text evidence="5 18">Belongs to the peptidase C19 family.</text>
</comment>
<dbReference type="GO" id="GO:0005634">
    <property type="term" value="C:nucleus"/>
    <property type="evidence" value="ECO:0007669"/>
    <property type="project" value="UniProtKB-SubCell"/>
</dbReference>
<evidence type="ECO:0000256" key="15">
    <source>
        <dbReference type="ARBA" id="ARBA00056435"/>
    </source>
</evidence>
<dbReference type="InterPro" id="IPR050185">
    <property type="entry name" value="Ub_carboxyl-term_hydrolase"/>
</dbReference>
<dbReference type="PROSITE" id="PS00972">
    <property type="entry name" value="USP_1"/>
    <property type="match status" value="1"/>
</dbReference>
<dbReference type="Pfam" id="PF02148">
    <property type="entry name" value="zf-UBP"/>
    <property type="match status" value="1"/>
</dbReference>
<feature type="non-terminal residue" evidence="22">
    <location>
        <position position="816"/>
    </location>
</feature>
<keyword evidence="23" id="KW-1185">Reference proteome</keyword>
<dbReference type="InterPro" id="IPR018200">
    <property type="entry name" value="USP_CS"/>
</dbReference>
<feature type="domain" description="USP" evidence="20">
    <location>
        <begin position="191"/>
        <end position="815"/>
    </location>
</feature>
<dbReference type="Pfam" id="PF00443">
    <property type="entry name" value="UCH"/>
    <property type="match status" value="1"/>
</dbReference>
<keyword evidence="11 18" id="KW-0378">Hydrolase</keyword>
<feature type="region of interest" description="Disordered" evidence="19">
    <location>
        <begin position="488"/>
        <end position="535"/>
    </location>
</feature>
<keyword evidence="8" id="KW-0479">Metal-binding</keyword>
<feature type="domain" description="UBP-type" evidence="21">
    <location>
        <begin position="35"/>
        <end position="152"/>
    </location>
</feature>
<proteinExistence type="inferred from homology"/>
<keyword evidence="6" id="KW-0963">Cytoplasm</keyword>
<evidence type="ECO:0000256" key="14">
    <source>
        <dbReference type="ARBA" id="ARBA00023242"/>
    </source>
</evidence>
<evidence type="ECO:0000256" key="3">
    <source>
        <dbReference type="ARBA" id="ARBA00004437"/>
    </source>
</evidence>
<dbReference type="FunFam" id="3.90.70.10:FF:000102">
    <property type="entry name" value="Ubiquitinyl hydrolase 1"/>
    <property type="match status" value="1"/>
</dbReference>
<dbReference type="Gene3D" id="3.90.70.10">
    <property type="entry name" value="Cysteine proteinases"/>
    <property type="match status" value="2"/>
</dbReference>
<dbReference type="PROSITE" id="PS50235">
    <property type="entry name" value="USP_3"/>
    <property type="match status" value="1"/>
</dbReference>
<comment type="function">
    <text evidence="15">Catalyzes the deubiquitination of SPDL1. Plays a role in the repair of UV-induced DNA damage via deubiquitination of ERCC1, promoting its recruitment to DNA damage sites. May be involved in the maintenance of photoreceptor function. May play a role in normal retinal development. Plays a role in cell migration.</text>
</comment>
<feature type="compositionally biased region" description="Basic and acidic residues" evidence="19">
    <location>
        <begin position="1"/>
        <end position="14"/>
    </location>
</feature>
<dbReference type="PANTHER" id="PTHR21646">
    <property type="entry name" value="UBIQUITIN CARBOXYL-TERMINAL HYDROLASE"/>
    <property type="match status" value="1"/>
</dbReference>
<keyword evidence="7 18" id="KW-0645">Protease</keyword>
<evidence type="ECO:0000256" key="4">
    <source>
        <dbReference type="ARBA" id="ARBA00004496"/>
    </source>
</evidence>